<protein>
    <submittedName>
        <fullName evidence="1">Phage tail assembly chaperone protein, E, or 41 or 14</fullName>
    </submittedName>
</protein>
<evidence type="ECO:0000313" key="1">
    <source>
        <dbReference type="EMBL" id="SNS20649.1"/>
    </source>
</evidence>
<dbReference type="OrthoDB" id="7366507at2"/>
<organism evidence="1 2">
    <name type="scientific">Edaphosphingomonas laterariae</name>
    <dbReference type="NCBI Taxonomy" id="861865"/>
    <lineage>
        <taxon>Bacteria</taxon>
        <taxon>Pseudomonadati</taxon>
        <taxon>Pseudomonadota</taxon>
        <taxon>Alphaproteobacteria</taxon>
        <taxon>Sphingomonadales</taxon>
        <taxon>Rhizorhabdaceae</taxon>
        <taxon>Edaphosphingomonas</taxon>
    </lineage>
</organism>
<sequence length="106" mass="11505">MADEAETTSNPKIRTVPLDTPIIRGETKIESIQLRKPGGGELRGISLVQLGQLQADALHTLIPRISIPPLTKPEAMALEADDLLACGIEIGDFLLQNRRRTAAPEQ</sequence>
<dbReference type="Proteomes" id="UP000198281">
    <property type="component" value="Unassembled WGS sequence"/>
</dbReference>
<gene>
    <name evidence="1" type="ORF">SAMN06295912_102263</name>
</gene>
<evidence type="ECO:0000313" key="2">
    <source>
        <dbReference type="Proteomes" id="UP000198281"/>
    </source>
</evidence>
<reference evidence="2" key="1">
    <citation type="submission" date="2017-06" db="EMBL/GenBank/DDBJ databases">
        <authorList>
            <person name="Varghese N."/>
            <person name="Submissions S."/>
        </authorList>
    </citation>
    <scope>NUCLEOTIDE SEQUENCE [LARGE SCALE GENOMIC DNA]</scope>
    <source>
        <strain evidence="2">LNB2</strain>
    </source>
</reference>
<dbReference type="AlphaFoldDB" id="A0A239CL26"/>
<dbReference type="Pfam" id="PF10109">
    <property type="entry name" value="Phage_TAC_7"/>
    <property type="match status" value="1"/>
</dbReference>
<keyword evidence="2" id="KW-1185">Reference proteome</keyword>
<accession>A0A239CL26</accession>
<name>A0A239CL26_9SPHN</name>
<proteinExistence type="predicted"/>
<dbReference type="EMBL" id="FZOS01000002">
    <property type="protein sequence ID" value="SNS20649.1"/>
    <property type="molecule type" value="Genomic_DNA"/>
</dbReference>
<dbReference type="RefSeq" id="WP_089218253.1">
    <property type="nucleotide sequence ID" value="NZ_FZOS01000002.1"/>
</dbReference>
<dbReference type="InterPro" id="IPR019289">
    <property type="entry name" value="Phage_tail_E/E"/>
</dbReference>